<protein>
    <submittedName>
        <fullName evidence="1">Uncharacterized protein</fullName>
    </submittedName>
</protein>
<comment type="caution">
    <text evidence="1">The sequence shown here is derived from an EMBL/GenBank/DDBJ whole genome shotgun (WGS) entry which is preliminary data.</text>
</comment>
<sequence>MPFWYVYECPHCPATKTLRRTLAERDSPLLCYHGDRAFEEGGTPSRMRRAVVSPPFHLKGKGWAKDGYQ</sequence>
<dbReference type="AlphaFoldDB" id="A0A0F9T4U8"/>
<accession>A0A0F9T4U8</accession>
<name>A0A0F9T4U8_9ZZZZ</name>
<proteinExistence type="predicted"/>
<gene>
    <name evidence="1" type="ORF">LCGC14_0436860</name>
</gene>
<organism evidence="1">
    <name type="scientific">marine sediment metagenome</name>
    <dbReference type="NCBI Taxonomy" id="412755"/>
    <lineage>
        <taxon>unclassified sequences</taxon>
        <taxon>metagenomes</taxon>
        <taxon>ecological metagenomes</taxon>
    </lineage>
</organism>
<evidence type="ECO:0000313" key="1">
    <source>
        <dbReference type="EMBL" id="KKN69862.1"/>
    </source>
</evidence>
<dbReference type="EMBL" id="LAZR01000417">
    <property type="protein sequence ID" value="KKN69862.1"/>
    <property type="molecule type" value="Genomic_DNA"/>
</dbReference>
<reference evidence="1" key="1">
    <citation type="journal article" date="2015" name="Nature">
        <title>Complex archaea that bridge the gap between prokaryotes and eukaryotes.</title>
        <authorList>
            <person name="Spang A."/>
            <person name="Saw J.H."/>
            <person name="Jorgensen S.L."/>
            <person name="Zaremba-Niedzwiedzka K."/>
            <person name="Martijn J."/>
            <person name="Lind A.E."/>
            <person name="van Eijk R."/>
            <person name="Schleper C."/>
            <person name="Guy L."/>
            <person name="Ettema T.J."/>
        </authorList>
    </citation>
    <scope>NUCLEOTIDE SEQUENCE</scope>
</reference>